<dbReference type="GO" id="GO:0006488">
    <property type="term" value="P:dolichol-linked oligosaccharide biosynthetic process"/>
    <property type="evidence" value="ECO:0007669"/>
    <property type="project" value="UniProtKB-UniRule"/>
</dbReference>
<comment type="similarity">
    <text evidence="6 9">Belongs to the steroid 5-alpha reductase family. Polyprenal reductase subfamily.</text>
</comment>
<feature type="transmembrane region" description="Helical" evidence="9">
    <location>
        <begin position="261"/>
        <end position="284"/>
    </location>
</feature>
<comment type="function">
    <text evidence="9">Plays a key role in early steps of protein N-linked glycosylation by being involved in the conversion of polyprenol into dolichol. Acts as a polyprenal reductase that mediates the reduction of polyprenal into dolichal in a NADP-dependent mechanism. Dolichols are required for the synthesis of dolichol-linked monosaccharides and the oligosaccharide precursor used for N-glycosylation.</text>
</comment>
<keyword evidence="9" id="KW-0256">Endoplasmic reticulum</keyword>
<dbReference type="Pfam" id="PF02544">
    <property type="entry name" value="Steroid_dh"/>
    <property type="match status" value="1"/>
</dbReference>
<dbReference type="GO" id="GO:0003865">
    <property type="term" value="F:3-oxo-5-alpha-steroid 4-dehydrogenase activity"/>
    <property type="evidence" value="ECO:0007669"/>
    <property type="project" value="TreeGrafter"/>
</dbReference>
<evidence type="ECO:0000259" key="10">
    <source>
        <dbReference type="Pfam" id="PF02544"/>
    </source>
</evidence>
<keyword evidence="5 9" id="KW-0472">Membrane</keyword>
<dbReference type="PROSITE" id="PS50244">
    <property type="entry name" value="S5A_REDUCTASE"/>
    <property type="match status" value="1"/>
</dbReference>
<evidence type="ECO:0000256" key="9">
    <source>
        <dbReference type="RuleBase" id="RU367081"/>
    </source>
</evidence>
<evidence type="ECO:0000256" key="4">
    <source>
        <dbReference type="ARBA" id="ARBA00022989"/>
    </source>
</evidence>
<dbReference type="AlphaFoldDB" id="A0A7M7GQ08"/>
<evidence type="ECO:0000256" key="8">
    <source>
        <dbReference type="ARBA" id="ARBA00049427"/>
    </source>
</evidence>
<dbReference type="GO" id="GO:0102389">
    <property type="term" value="F:polyprenol reductase activity"/>
    <property type="evidence" value="ECO:0007669"/>
    <property type="project" value="UniProtKB-UniRule"/>
</dbReference>
<dbReference type="OrthoDB" id="5788137at2759"/>
<dbReference type="RefSeq" id="XP_006562571.1">
    <property type="nucleotide sequence ID" value="XM_006562508.3"/>
</dbReference>
<accession>A0A8B6YX68</accession>
<keyword evidence="3 9" id="KW-0812">Transmembrane</keyword>
<dbReference type="InterPro" id="IPR039698">
    <property type="entry name" value="Dfg10/SRD5A3"/>
</dbReference>
<feature type="transmembrane region" description="Helical" evidence="9">
    <location>
        <begin position="6"/>
        <end position="25"/>
    </location>
</feature>
<name>A0A7M7GQ08_APIME</name>
<reference evidence="11" key="1">
    <citation type="submission" date="2021-01" db="UniProtKB">
        <authorList>
            <consortium name="EnsemblMetazoa"/>
        </authorList>
    </citation>
    <scope>IDENTIFICATION</scope>
    <source>
        <strain evidence="11">DH4</strain>
    </source>
</reference>
<evidence type="ECO:0000256" key="3">
    <source>
        <dbReference type="ARBA" id="ARBA00022692"/>
    </source>
</evidence>
<evidence type="ECO:0000256" key="6">
    <source>
        <dbReference type="ARBA" id="ARBA00046320"/>
    </source>
</evidence>
<comment type="subcellular location">
    <subcellularLocation>
        <location evidence="1">Endomembrane system</location>
        <topology evidence="1">Multi-pass membrane protein</topology>
    </subcellularLocation>
    <subcellularLocation>
        <location evidence="9">Endoplasmic reticulum membrane</location>
    </subcellularLocation>
</comment>
<dbReference type="InterPro" id="IPR001104">
    <property type="entry name" value="3-oxo-5_a-steroid_4-DH_C"/>
</dbReference>
<comment type="pathway">
    <text evidence="9">Protein modification; protein glycosylation.</text>
</comment>
<dbReference type="KEGG" id="ame:102656812"/>
<comment type="catalytic activity">
    <reaction evidence="8 9">
        <text>a di-trans,poly-cis-dolichal + NADP(+) = a di-trans,poly-cis-polyprenal + NADPH + H(+)</text>
        <dbReference type="Rhea" id="RHEA:80727"/>
        <dbReference type="Rhea" id="RHEA-COMP:19536"/>
        <dbReference type="Rhea" id="RHEA-COMP:19537"/>
        <dbReference type="ChEBI" id="CHEBI:15378"/>
        <dbReference type="ChEBI" id="CHEBI:57783"/>
        <dbReference type="ChEBI" id="CHEBI:58349"/>
        <dbReference type="ChEBI" id="CHEBI:231623"/>
        <dbReference type="ChEBI" id="CHEBI:231637"/>
        <dbReference type="EC" id="1.3.1.94"/>
    </reaction>
    <physiologicalReaction direction="right-to-left" evidence="8 9">
        <dbReference type="Rhea" id="RHEA:80729"/>
    </physiologicalReaction>
</comment>
<dbReference type="GO" id="GO:0005789">
    <property type="term" value="C:endoplasmic reticulum membrane"/>
    <property type="evidence" value="ECO:0007669"/>
    <property type="project" value="UniProtKB-SubCell"/>
</dbReference>
<organism evidence="11">
    <name type="scientific">Apis mellifera</name>
    <name type="common">Honeybee</name>
    <dbReference type="NCBI Taxonomy" id="7460"/>
    <lineage>
        <taxon>Eukaryota</taxon>
        <taxon>Metazoa</taxon>
        <taxon>Ecdysozoa</taxon>
        <taxon>Arthropoda</taxon>
        <taxon>Hexapoda</taxon>
        <taxon>Insecta</taxon>
        <taxon>Pterygota</taxon>
        <taxon>Neoptera</taxon>
        <taxon>Endopterygota</taxon>
        <taxon>Hymenoptera</taxon>
        <taxon>Apocrita</taxon>
        <taxon>Aculeata</taxon>
        <taxon>Apoidea</taxon>
        <taxon>Anthophila</taxon>
        <taxon>Apidae</taxon>
        <taxon>Apis</taxon>
    </lineage>
</organism>
<gene>
    <name evidence="13" type="primary">LOC102656812</name>
</gene>
<dbReference type="PANTHER" id="PTHR14624:SF0">
    <property type="entry name" value="POLYPRENOL REDUCTASE"/>
    <property type="match status" value="1"/>
</dbReference>
<keyword evidence="4 9" id="KW-1133">Transmembrane helix</keyword>
<dbReference type="GeneID" id="102656812"/>
<dbReference type="EC" id="1.3.1.94" evidence="2 9"/>
<evidence type="ECO:0000256" key="1">
    <source>
        <dbReference type="ARBA" id="ARBA00004127"/>
    </source>
</evidence>
<proteinExistence type="inferred from homology"/>
<protein>
    <recommendedName>
        <fullName evidence="7 9">Polyprenal reductase</fullName>
        <ecNumber evidence="2 9">1.3.1.94</ecNumber>
    </recommendedName>
</protein>
<dbReference type="GO" id="GO:0160198">
    <property type="term" value="F:polyprenal reductase activity"/>
    <property type="evidence" value="ECO:0007669"/>
    <property type="project" value="UniProtKB-EC"/>
</dbReference>
<dbReference type="PANTHER" id="PTHR14624">
    <property type="entry name" value="DFG10 PROTEIN"/>
    <property type="match status" value="1"/>
</dbReference>
<keyword evidence="9" id="KW-0521">NADP</keyword>
<sequence>MQINIIRILFIFCTIFTGILGLLIYRMESYLPIFLTRTYRYGKYSVNIYEPIIAKTEVPRKWFKHFYIFAAPASSYVLYLVICIYLWEYDISKNIMWILDICLGSFRQPLVSSESTFIAILLLTFHCWKRLYETYYVNIFSDKKMNILHYLIGFYHYIGTLICIISESEGFVKGSKGNFSWNKITYFHLLCSIIFILSTYAQLKSNFILRKLRKNKDGKINSTIYKIPHDGLFEYVSGALQITEIIIYITLSIILWQSSTFHYVTIWVLCNQIWTATLTHQWYIQTFKNYPKSRKILIPFIF</sequence>
<evidence type="ECO:0000313" key="12">
    <source>
        <dbReference type="Proteomes" id="UP000005203"/>
    </source>
</evidence>
<feature type="transmembrane region" description="Helical" evidence="9">
    <location>
        <begin position="232"/>
        <end position="255"/>
    </location>
</feature>
<reference evidence="12" key="3">
    <citation type="submission" date="2025-05" db="UniProtKB">
        <authorList>
            <consortium name="RefSeq"/>
        </authorList>
    </citation>
    <scope>NUCLEOTIDE SEQUENCE [LARGE SCALE GENOMIC DNA]</scope>
    <source>
        <strain evidence="12">DH4</strain>
    </source>
</reference>
<evidence type="ECO:0000313" key="11">
    <source>
        <dbReference type="EnsemblMetazoa" id="XP_006562571"/>
    </source>
</evidence>
<feature type="domain" description="3-oxo-5-alpha-steroid 4-dehydrogenase C-terminal" evidence="10">
    <location>
        <begin position="186"/>
        <end position="302"/>
    </location>
</feature>
<feature type="transmembrane region" description="Helical" evidence="9">
    <location>
        <begin position="147"/>
        <end position="165"/>
    </location>
</feature>
<keyword evidence="12" id="KW-1185">Reference proteome</keyword>
<dbReference type="UniPathway" id="UPA00378"/>
<evidence type="ECO:0000256" key="5">
    <source>
        <dbReference type="ARBA" id="ARBA00023136"/>
    </source>
</evidence>
<dbReference type="GO" id="GO:0016095">
    <property type="term" value="P:polyprenol catabolic process"/>
    <property type="evidence" value="ECO:0007669"/>
    <property type="project" value="UniProtKB-UniRule"/>
</dbReference>
<evidence type="ECO:0000313" key="13">
    <source>
        <dbReference type="RefSeq" id="XP_006562571.1"/>
    </source>
</evidence>
<dbReference type="EnsemblMetazoa" id="XM_006562508">
    <property type="protein sequence ID" value="XP_006562571"/>
    <property type="gene ID" value="LOC102656812"/>
</dbReference>
<dbReference type="Proteomes" id="UP000005203">
    <property type="component" value="Linkage group LG1"/>
</dbReference>
<evidence type="ECO:0000256" key="2">
    <source>
        <dbReference type="ARBA" id="ARBA00012522"/>
    </source>
</evidence>
<feature type="transmembrane region" description="Helical" evidence="9">
    <location>
        <begin position="66"/>
        <end position="87"/>
    </location>
</feature>
<evidence type="ECO:0000256" key="7">
    <source>
        <dbReference type="ARBA" id="ARBA00047186"/>
    </source>
</evidence>
<accession>A0A7M7GQ08</accession>
<keyword evidence="9" id="KW-0560">Oxidoreductase</keyword>
<reference evidence="13" key="2">
    <citation type="submission" date="2025-04" db="UniProtKB">
        <authorList>
            <consortium name="RefSeq"/>
        </authorList>
    </citation>
    <scope>IDENTIFICATION</scope>
    <source>
        <strain evidence="13">DH4</strain>
        <tissue evidence="13">Whole body</tissue>
    </source>
</reference>
<feature type="transmembrane region" description="Helical" evidence="9">
    <location>
        <begin position="185"/>
        <end position="203"/>
    </location>
</feature>